<dbReference type="PANTHER" id="PTHR30270">
    <property type="entry name" value="THIAMINE-MONOPHOSPHATE KINASE"/>
    <property type="match status" value="1"/>
</dbReference>
<dbReference type="Gene3D" id="3.90.650.10">
    <property type="entry name" value="PurM-like C-terminal domain"/>
    <property type="match status" value="1"/>
</dbReference>
<dbReference type="GO" id="GO:0009229">
    <property type="term" value="P:thiamine diphosphate biosynthetic process"/>
    <property type="evidence" value="ECO:0007669"/>
    <property type="project" value="UniProtKB-UniRule"/>
</dbReference>
<dbReference type="PANTHER" id="PTHR30270:SF0">
    <property type="entry name" value="THIAMINE-MONOPHOSPHATE KINASE"/>
    <property type="match status" value="1"/>
</dbReference>
<feature type="binding site" evidence="2">
    <location>
        <position position="29"/>
    </location>
    <ligand>
        <name>Mg(2+)</name>
        <dbReference type="ChEBI" id="CHEBI:18420"/>
        <label>4</label>
    </ligand>
</feature>
<dbReference type="InterPro" id="IPR016188">
    <property type="entry name" value="PurM-like_N"/>
</dbReference>
<gene>
    <name evidence="2" type="primary">thiL</name>
    <name evidence="5" type="ORF">BECKMB1821G_GA0114241_104228</name>
    <name evidence="7" type="ORF">BECKMB1821H_GA0114242_106311</name>
    <name evidence="6" type="ORF">BECKMB1821I_GA0114274_106010</name>
</gene>
<feature type="binding site" evidence="2">
    <location>
        <position position="249"/>
    </location>
    <ligand>
        <name>substrate</name>
    </ligand>
</feature>
<name>A0A450XHT4_9GAMM</name>
<feature type="binding site" evidence="2">
    <location>
        <position position="201"/>
    </location>
    <ligand>
        <name>Mg(2+)</name>
        <dbReference type="ChEBI" id="CHEBI:18420"/>
        <label>5</label>
    </ligand>
</feature>
<dbReference type="Gene3D" id="3.30.1330.10">
    <property type="entry name" value="PurM-like, N-terminal domain"/>
    <property type="match status" value="1"/>
</dbReference>
<dbReference type="InterPro" id="IPR036921">
    <property type="entry name" value="PurM-like_N_sf"/>
</dbReference>
<dbReference type="SUPFAM" id="SSF55326">
    <property type="entry name" value="PurM N-terminal domain-like"/>
    <property type="match status" value="1"/>
</dbReference>
<dbReference type="Pfam" id="PF00586">
    <property type="entry name" value="AIRS"/>
    <property type="match status" value="1"/>
</dbReference>
<feature type="domain" description="PurM-like C-terminal" evidence="4">
    <location>
        <begin position="137"/>
        <end position="286"/>
    </location>
</feature>
<protein>
    <recommendedName>
        <fullName evidence="2">Thiamine-monophosphate kinase</fullName>
        <shortName evidence="2">TMP kinase</shortName>
        <shortName evidence="2">Thiamine-phosphate kinase</shortName>
        <ecNumber evidence="2">2.7.4.16</ecNumber>
    </recommendedName>
</protein>
<dbReference type="NCBIfam" id="TIGR01379">
    <property type="entry name" value="thiL"/>
    <property type="match status" value="1"/>
</dbReference>
<feature type="binding site" evidence="2">
    <location>
        <position position="200"/>
    </location>
    <ligand>
        <name>ATP</name>
        <dbReference type="ChEBI" id="CHEBI:30616"/>
    </ligand>
</feature>
<evidence type="ECO:0000256" key="1">
    <source>
        <dbReference type="ARBA" id="ARBA00022977"/>
    </source>
</evidence>
<feature type="binding site" evidence="2">
    <location>
        <position position="17"/>
    </location>
    <ligand>
        <name>Mg(2+)</name>
        <dbReference type="ChEBI" id="CHEBI:18420"/>
        <label>4</label>
    </ligand>
</feature>
<feature type="binding site" evidence="2">
    <location>
        <position position="131"/>
    </location>
    <ligand>
        <name>ATP</name>
        <dbReference type="ChEBI" id="CHEBI:30616"/>
    </ligand>
</feature>
<accession>A0A450XHT4</accession>
<dbReference type="UniPathway" id="UPA00060">
    <property type="reaction ID" value="UER00142"/>
</dbReference>
<dbReference type="HAMAP" id="MF_02128">
    <property type="entry name" value="TMP_kinase"/>
    <property type="match status" value="1"/>
</dbReference>
<keyword evidence="2 5" id="KW-0418">Kinase</keyword>
<dbReference type="EMBL" id="CAADFQ010000060">
    <property type="protein sequence ID" value="VFK34064.1"/>
    <property type="molecule type" value="Genomic_DNA"/>
</dbReference>
<feature type="binding site" evidence="2">
    <location>
        <position position="31"/>
    </location>
    <ligand>
        <name>Mg(2+)</name>
        <dbReference type="ChEBI" id="CHEBI:18420"/>
        <label>1</label>
    </ligand>
</feature>
<dbReference type="GO" id="GO:0009030">
    <property type="term" value="F:thiamine-phosphate kinase activity"/>
    <property type="evidence" value="ECO:0007669"/>
    <property type="project" value="UniProtKB-UniRule"/>
</dbReference>
<feature type="binding site" evidence="2">
    <location>
        <position position="304"/>
    </location>
    <ligand>
        <name>substrate</name>
    </ligand>
</feature>
<keyword evidence="1 2" id="KW-0784">Thiamine biosynthesis</keyword>
<evidence type="ECO:0000259" key="4">
    <source>
        <dbReference type="Pfam" id="PF02769"/>
    </source>
</evidence>
<dbReference type="InterPro" id="IPR010918">
    <property type="entry name" value="PurM-like_C_dom"/>
</dbReference>
<dbReference type="AlphaFoldDB" id="A0A450XHT4"/>
<evidence type="ECO:0000256" key="2">
    <source>
        <dbReference type="HAMAP-Rule" id="MF_02128"/>
    </source>
</evidence>
<feature type="binding site" evidence="2">
    <location>
        <position position="38"/>
    </location>
    <ligand>
        <name>substrate</name>
    </ligand>
</feature>
<dbReference type="GO" id="GO:0005524">
    <property type="term" value="F:ATP binding"/>
    <property type="evidence" value="ECO:0007669"/>
    <property type="project" value="UniProtKB-UniRule"/>
</dbReference>
<comment type="miscellaneous">
    <text evidence="2">Reaction mechanism of ThiL seems to utilize a direct, inline transfer of the gamma-phosphate of ATP to TMP rather than a phosphorylated enzyme intermediate.</text>
</comment>
<feature type="binding site" evidence="2">
    <location>
        <position position="59"/>
    </location>
    <ligand>
        <name>Mg(2+)</name>
        <dbReference type="ChEBI" id="CHEBI:18420"/>
        <label>3</label>
    </ligand>
</feature>
<dbReference type="Pfam" id="PF02769">
    <property type="entry name" value="AIRS_C"/>
    <property type="match status" value="1"/>
</dbReference>
<evidence type="ECO:0000313" key="6">
    <source>
        <dbReference type="EMBL" id="VFK34064.1"/>
    </source>
</evidence>
<dbReference type="EC" id="2.7.4.16" evidence="2"/>
<keyword evidence="2" id="KW-0067">ATP-binding</keyword>
<dbReference type="PIRSF" id="PIRSF005303">
    <property type="entry name" value="Thiam_monoph_kin"/>
    <property type="match status" value="1"/>
</dbReference>
<dbReference type="GO" id="GO:0009228">
    <property type="term" value="P:thiamine biosynthetic process"/>
    <property type="evidence" value="ECO:0007669"/>
    <property type="project" value="UniProtKB-KW"/>
</dbReference>
<comment type="function">
    <text evidence="2">Catalyzes the ATP-dependent phosphorylation of thiamine-monophosphate (TMP) to form thiamine-pyrophosphate (TPP), the active form of vitamin B1.</text>
</comment>
<feature type="binding site" evidence="2">
    <location>
        <position position="59"/>
    </location>
    <ligand>
        <name>Mg(2+)</name>
        <dbReference type="ChEBI" id="CHEBI:18420"/>
        <label>2</label>
    </ligand>
</feature>
<feature type="binding site" evidence="2">
    <location>
        <position position="198"/>
    </location>
    <ligand>
        <name>Mg(2+)</name>
        <dbReference type="ChEBI" id="CHEBI:18420"/>
        <label>3</label>
    </ligand>
</feature>
<evidence type="ECO:0000313" key="5">
    <source>
        <dbReference type="EMBL" id="VFK28875.1"/>
    </source>
</evidence>
<dbReference type="EMBL" id="CAADFO010000042">
    <property type="protein sequence ID" value="VFK28875.1"/>
    <property type="molecule type" value="Genomic_DNA"/>
</dbReference>
<keyword evidence="2" id="KW-0808">Transferase</keyword>
<feature type="binding site" evidence="2">
    <location>
        <position position="17"/>
    </location>
    <ligand>
        <name>Mg(2+)</name>
        <dbReference type="ChEBI" id="CHEBI:18420"/>
        <label>3</label>
    </ligand>
</feature>
<dbReference type="EMBL" id="CAADGH010000063">
    <property type="protein sequence ID" value="VFK76566.1"/>
    <property type="molecule type" value="Genomic_DNA"/>
</dbReference>
<keyword evidence="2" id="KW-0479">Metal-binding</keyword>
<comment type="catalytic activity">
    <reaction evidence="2">
        <text>thiamine phosphate + ATP = thiamine diphosphate + ADP</text>
        <dbReference type="Rhea" id="RHEA:15913"/>
        <dbReference type="ChEBI" id="CHEBI:30616"/>
        <dbReference type="ChEBI" id="CHEBI:37575"/>
        <dbReference type="ChEBI" id="CHEBI:58937"/>
        <dbReference type="ChEBI" id="CHEBI:456216"/>
        <dbReference type="EC" id="2.7.4.16"/>
    </reaction>
</comment>
<feature type="domain" description="PurM-like N-terminal" evidence="3">
    <location>
        <begin position="15"/>
        <end position="110"/>
    </location>
</feature>
<evidence type="ECO:0000313" key="7">
    <source>
        <dbReference type="EMBL" id="VFK76566.1"/>
    </source>
</evidence>
<organism evidence="5">
    <name type="scientific">Candidatus Kentrum sp. MB</name>
    <dbReference type="NCBI Taxonomy" id="2138164"/>
    <lineage>
        <taxon>Bacteria</taxon>
        <taxon>Pseudomonadati</taxon>
        <taxon>Pseudomonadota</taxon>
        <taxon>Gammaproteobacteria</taxon>
        <taxon>Candidatus Kentrum</taxon>
    </lineage>
</organism>
<dbReference type="GO" id="GO:0000287">
    <property type="term" value="F:magnesium ion binding"/>
    <property type="evidence" value="ECO:0007669"/>
    <property type="project" value="UniProtKB-UniRule"/>
</dbReference>
<comment type="pathway">
    <text evidence="2">Cofactor biosynthesis; thiamine diphosphate biosynthesis; thiamine diphosphate from thiamine phosphate: step 1/1.</text>
</comment>
<dbReference type="CDD" id="cd02194">
    <property type="entry name" value="ThiL"/>
    <property type="match status" value="1"/>
</dbReference>
<sequence>MQKSTQTSSQYSRHAAEISLPPGIELAVTVDTLVCGIHFPEDTSPIDIGHKALAVNISDLAAMGATPDWAVISLTLPSHTQEDWYSQFHLGLDRLAKRYGIRFLLGERGEGPLAITLQIYGHIPYGQALRRDSARSHDLIFVTGTLGDAGLALSQRFSTQKIDIPKKHRAFLSRRLARPTPRIAEGILLREIATAAIDISDGLAADLGHICEESGLGAIVEVERLPLSHALRQIPERKRAWQLALSSGDDYELCFTVPPTRYNMLMKAAQRFSCPITRIGHMVQNPPVRILHRDGKVFSTSQGYRHFTE</sequence>
<dbReference type="SUPFAM" id="SSF56042">
    <property type="entry name" value="PurM C-terminal domain-like"/>
    <property type="match status" value="1"/>
</dbReference>
<evidence type="ECO:0000259" key="3">
    <source>
        <dbReference type="Pfam" id="PF00586"/>
    </source>
</evidence>
<comment type="similarity">
    <text evidence="2">Belongs to the thiamine-monophosphate kinase family.</text>
</comment>
<reference evidence="5" key="1">
    <citation type="submission" date="2019-02" db="EMBL/GenBank/DDBJ databases">
        <authorList>
            <person name="Gruber-Vodicka R. H."/>
            <person name="Seah K. B. B."/>
        </authorList>
    </citation>
    <scope>NUCLEOTIDE SEQUENCE</scope>
    <source>
        <strain evidence="5">BECK_BZ197</strain>
        <strain evidence="7">BECK_BZ198</strain>
        <strain evidence="6">BECK_BZ199</strain>
    </source>
</reference>
<keyword evidence="2" id="KW-0547">Nucleotide-binding</keyword>
<feature type="binding site" evidence="2">
    <location>
        <position position="59"/>
    </location>
    <ligand>
        <name>Mg(2+)</name>
        <dbReference type="ChEBI" id="CHEBI:18420"/>
        <label>4</label>
    </ligand>
</feature>
<comment type="caution">
    <text evidence="2">Lacks conserved residue(s) required for the propagation of feature annotation.</text>
</comment>
<dbReference type="InterPro" id="IPR006283">
    <property type="entry name" value="ThiL-like"/>
</dbReference>
<proteinExistence type="inferred from homology"/>
<keyword evidence="2" id="KW-0460">Magnesium</keyword>
<dbReference type="InterPro" id="IPR036676">
    <property type="entry name" value="PurM-like_C_sf"/>
</dbReference>
<feature type="binding site" evidence="2">
    <location>
        <position position="31"/>
    </location>
    <ligand>
        <name>Mg(2+)</name>
        <dbReference type="ChEBI" id="CHEBI:18420"/>
        <label>2</label>
    </ligand>
</feature>